<dbReference type="PRINTS" id="PR00401">
    <property type="entry name" value="SH2DOMAIN"/>
</dbReference>
<evidence type="ECO:0000259" key="6">
    <source>
        <dbReference type="PROSITE" id="PS50002"/>
    </source>
</evidence>
<dbReference type="GO" id="GO:0016192">
    <property type="term" value="P:vesicle-mediated transport"/>
    <property type="evidence" value="ECO:0007669"/>
    <property type="project" value="UniProtKB-ARBA"/>
</dbReference>
<comment type="caution">
    <text evidence="7">The sequence shown here is derived from an EMBL/GenBank/DDBJ whole genome shotgun (WGS) entry which is preliminary data.</text>
</comment>
<evidence type="ECO:0000256" key="2">
    <source>
        <dbReference type="ARBA" id="ARBA00022999"/>
    </source>
</evidence>
<dbReference type="Gene3D" id="3.30.505.10">
    <property type="entry name" value="SH2 domain"/>
    <property type="match status" value="1"/>
</dbReference>
<feature type="domain" description="SH3" evidence="6">
    <location>
        <begin position="1"/>
        <end position="58"/>
    </location>
</feature>
<dbReference type="SMART" id="SM00252">
    <property type="entry name" value="SH2"/>
    <property type="match status" value="1"/>
</dbReference>
<feature type="domain" description="SH2" evidence="5">
    <location>
        <begin position="60"/>
        <end position="152"/>
    </location>
</feature>
<dbReference type="PROSITE" id="PS50002">
    <property type="entry name" value="SH3"/>
    <property type="match status" value="2"/>
</dbReference>
<dbReference type="InterPro" id="IPR043539">
    <property type="entry name" value="Grb2-like"/>
</dbReference>
<accession>A0AAV5UPN4</accession>
<evidence type="ECO:0000259" key="5">
    <source>
        <dbReference type="PROSITE" id="PS50001"/>
    </source>
</evidence>
<evidence type="ECO:0000256" key="4">
    <source>
        <dbReference type="PROSITE-ProRule" id="PRU00192"/>
    </source>
</evidence>
<keyword evidence="2 3" id="KW-0727">SH2 domain</keyword>
<dbReference type="InterPro" id="IPR001452">
    <property type="entry name" value="SH3_domain"/>
</dbReference>
<dbReference type="CDD" id="cd11804">
    <property type="entry name" value="SH3_GRB2_like_N"/>
    <property type="match status" value="1"/>
</dbReference>
<dbReference type="EMBL" id="BTSY01000001">
    <property type="protein sequence ID" value="GMT09110.1"/>
    <property type="molecule type" value="Genomic_DNA"/>
</dbReference>
<dbReference type="PROSITE" id="PS50001">
    <property type="entry name" value="SH2"/>
    <property type="match status" value="1"/>
</dbReference>
<reference evidence="7" key="1">
    <citation type="submission" date="2023-10" db="EMBL/GenBank/DDBJ databases">
        <title>Genome assembly of Pristionchus species.</title>
        <authorList>
            <person name="Yoshida K."/>
            <person name="Sommer R.J."/>
        </authorList>
    </citation>
    <scope>NUCLEOTIDE SEQUENCE</scope>
    <source>
        <strain evidence="7">RS5133</strain>
    </source>
</reference>
<dbReference type="Pfam" id="PF00017">
    <property type="entry name" value="SH2"/>
    <property type="match status" value="1"/>
</dbReference>
<keyword evidence="1 4" id="KW-0728">SH3 domain</keyword>
<organism evidence="7 8">
    <name type="scientific">Pristionchus fissidentatus</name>
    <dbReference type="NCBI Taxonomy" id="1538716"/>
    <lineage>
        <taxon>Eukaryota</taxon>
        <taxon>Metazoa</taxon>
        <taxon>Ecdysozoa</taxon>
        <taxon>Nematoda</taxon>
        <taxon>Chromadorea</taxon>
        <taxon>Rhabditida</taxon>
        <taxon>Rhabditina</taxon>
        <taxon>Diplogasteromorpha</taxon>
        <taxon>Diplogasteroidea</taxon>
        <taxon>Neodiplogasteridae</taxon>
        <taxon>Pristionchus</taxon>
    </lineage>
</organism>
<evidence type="ECO:0000313" key="8">
    <source>
        <dbReference type="Proteomes" id="UP001432322"/>
    </source>
</evidence>
<protein>
    <submittedName>
        <fullName evidence="7">Uncharacterized protein</fullName>
    </submittedName>
</protein>
<name>A0AAV5UPN4_9BILA</name>
<dbReference type="AlphaFoldDB" id="A0AAV5UPN4"/>
<dbReference type="InterPro" id="IPR036860">
    <property type="entry name" value="SH2_dom_sf"/>
</dbReference>
<dbReference type="Pfam" id="PF00018">
    <property type="entry name" value="SH3_1"/>
    <property type="match status" value="2"/>
</dbReference>
<proteinExistence type="predicted"/>
<dbReference type="InterPro" id="IPR036028">
    <property type="entry name" value="SH3-like_dom_sf"/>
</dbReference>
<dbReference type="CDD" id="cd09941">
    <property type="entry name" value="SH2_Grb2_like"/>
    <property type="match status" value="1"/>
</dbReference>
<dbReference type="InterPro" id="IPR000980">
    <property type="entry name" value="SH2"/>
</dbReference>
<dbReference type="PRINTS" id="PR00452">
    <property type="entry name" value="SH3DOMAIN"/>
</dbReference>
<dbReference type="SUPFAM" id="SSF55550">
    <property type="entry name" value="SH2 domain"/>
    <property type="match status" value="1"/>
</dbReference>
<sequence length="215" mass="25247">MEATAEHDFNASAEDEISFKRGQLLKILNKDEDPHWFKAECDGIEGFVPSNYIRMHDHAWYLGKITRLDAEVLLRKQGTLNGEFLVRQCESAPGTFAISVRFDERIQHFKVLRDHKGRYYLWTAKFASLNQLVDYHRTSSVSCTHQIILKDMETETHFVRALFDFAARERGELAFRRGEIIALRRKQDENWWEGELNNRRGVFPANYVCPLNRHT</sequence>
<dbReference type="Proteomes" id="UP001432322">
    <property type="component" value="Unassembled WGS sequence"/>
</dbReference>
<evidence type="ECO:0000256" key="1">
    <source>
        <dbReference type="ARBA" id="ARBA00022443"/>
    </source>
</evidence>
<keyword evidence="8" id="KW-1185">Reference proteome</keyword>
<dbReference type="FunFam" id="2.30.30.40:FF:000072">
    <property type="entry name" value="Unconventional Myosin IB"/>
    <property type="match status" value="1"/>
</dbReference>
<dbReference type="SUPFAM" id="SSF50044">
    <property type="entry name" value="SH3-domain"/>
    <property type="match status" value="2"/>
</dbReference>
<dbReference type="SMART" id="SM00326">
    <property type="entry name" value="SH3"/>
    <property type="match status" value="2"/>
</dbReference>
<feature type="domain" description="SH3" evidence="6">
    <location>
        <begin position="154"/>
        <end position="213"/>
    </location>
</feature>
<dbReference type="PRINTS" id="PR00499">
    <property type="entry name" value="P67PHOX"/>
</dbReference>
<evidence type="ECO:0000313" key="7">
    <source>
        <dbReference type="EMBL" id="GMT09110.1"/>
    </source>
</evidence>
<dbReference type="Gene3D" id="2.30.30.40">
    <property type="entry name" value="SH3 Domains"/>
    <property type="match status" value="2"/>
</dbReference>
<dbReference type="PANTHER" id="PTHR46037">
    <property type="entry name" value="PROTEIN ENHANCER OF SEVENLESS 2B"/>
    <property type="match status" value="1"/>
</dbReference>
<gene>
    <name evidence="7" type="ORF">PFISCL1PPCAC_407</name>
</gene>
<evidence type="ECO:0000256" key="3">
    <source>
        <dbReference type="PROSITE-ProRule" id="PRU00191"/>
    </source>
</evidence>